<evidence type="ECO:0000313" key="14">
    <source>
        <dbReference type="Proteomes" id="UP000014461"/>
    </source>
</evidence>
<dbReference type="InterPro" id="IPR009875">
    <property type="entry name" value="PilZ_domain"/>
</dbReference>
<dbReference type="CDD" id="cd06225">
    <property type="entry name" value="HAMP"/>
    <property type="match status" value="1"/>
</dbReference>
<dbReference type="GO" id="GO:0007165">
    <property type="term" value="P:signal transduction"/>
    <property type="evidence" value="ECO:0007669"/>
    <property type="project" value="UniProtKB-KW"/>
</dbReference>
<dbReference type="Gene3D" id="6.10.340.10">
    <property type="match status" value="1"/>
</dbReference>
<organism evidence="13 14">
    <name type="scientific">Agarivorans albus MKT 106</name>
    <dbReference type="NCBI Taxonomy" id="1331007"/>
    <lineage>
        <taxon>Bacteria</taxon>
        <taxon>Pseudomonadati</taxon>
        <taxon>Pseudomonadota</taxon>
        <taxon>Gammaproteobacteria</taxon>
        <taxon>Alteromonadales</taxon>
        <taxon>Alteromonadaceae</taxon>
        <taxon>Agarivorans</taxon>
    </lineage>
</organism>
<dbReference type="Proteomes" id="UP000014461">
    <property type="component" value="Unassembled WGS sequence"/>
</dbReference>
<feature type="coiled-coil region" evidence="8">
    <location>
        <begin position="243"/>
        <end position="287"/>
    </location>
</feature>
<keyword evidence="3 10" id="KW-1133">Transmembrane helix</keyword>
<dbReference type="Pfam" id="PF07238">
    <property type="entry name" value="PilZ"/>
    <property type="match status" value="1"/>
</dbReference>
<name>R9PPM6_AGAAL</name>
<dbReference type="EMBL" id="BARX01000024">
    <property type="protein sequence ID" value="GAD03238.1"/>
    <property type="molecule type" value="Genomic_DNA"/>
</dbReference>
<comment type="subcellular location">
    <subcellularLocation>
        <location evidence="1">Membrane</location>
        <topology evidence="1">Multi-pass membrane protein</topology>
    </subcellularLocation>
</comment>
<evidence type="ECO:0000256" key="7">
    <source>
        <dbReference type="PROSITE-ProRule" id="PRU00284"/>
    </source>
</evidence>
<gene>
    <name evidence="13" type="ORF">AALB_3318</name>
</gene>
<dbReference type="Pfam" id="PF13675">
    <property type="entry name" value="PilJ"/>
    <property type="match status" value="1"/>
</dbReference>
<dbReference type="SUPFAM" id="SSF141371">
    <property type="entry name" value="PilZ domain-like"/>
    <property type="match status" value="1"/>
</dbReference>
<dbReference type="PROSITE" id="PS50885">
    <property type="entry name" value="HAMP"/>
    <property type="match status" value="1"/>
</dbReference>
<dbReference type="InterPro" id="IPR004090">
    <property type="entry name" value="Chemotax_Me-accpt_rcpt"/>
</dbReference>
<keyword evidence="2 10" id="KW-0812">Transmembrane</keyword>
<evidence type="ECO:0000256" key="1">
    <source>
        <dbReference type="ARBA" id="ARBA00004141"/>
    </source>
</evidence>
<comment type="similarity">
    <text evidence="6">Belongs to the methyl-accepting chemotaxis (MCP) protein family.</text>
</comment>
<dbReference type="RefSeq" id="WP_016403005.1">
    <property type="nucleotide sequence ID" value="NZ_BARX01000024.1"/>
</dbReference>
<dbReference type="AlphaFoldDB" id="R9PPM6"/>
<dbReference type="InterPro" id="IPR029095">
    <property type="entry name" value="NarX-like_N"/>
</dbReference>
<dbReference type="GO" id="GO:0016020">
    <property type="term" value="C:membrane"/>
    <property type="evidence" value="ECO:0007669"/>
    <property type="project" value="UniProtKB-SubCell"/>
</dbReference>
<dbReference type="GO" id="GO:0004888">
    <property type="term" value="F:transmembrane signaling receptor activity"/>
    <property type="evidence" value="ECO:0007669"/>
    <property type="project" value="InterPro"/>
</dbReference>
<reference evidence="13" key="1">
    <citation type="journal article" date="2013" name="Genome Announc.">
        <title>Draft Genome Sequence of Agarivorans albus Strain MKT 106T, an Agarolytic Marine Bacterium.</title>
        <authorList>
            <person name="Yasuike M."/>
            <person name="Nakamura Y."/>
            <person name="Kai W."/>
            <person name="Fujiwara A."/>
            <person name="Fukui Y."/>
            <person name="Satomi M."/>
            <person name="Sano M."/>
        </authorList>
    </citation>
    <scope>NUCLEOTIDE SEQUENCE [LARGE SCALE GENOMIC DNA]</scope>
</reference>
<feature type="transmembrane region" description="Helical" evidence="10">
    <location>
        <begin position="184"/>
        <end position="202"/>
    </location>
</feature>
<evidence type="ECO:0000256" key="3">
    <source>
        <dbReference type="ARBA" id="ARBA00022989"/>
    </source>
</evidence>
<dbReference type="SUPFAM" id="SSF58104">
    <property type="entry name" value="Methyl-accepting chemotaxis protein (MCP) signaling domain"/>
    <property type="match status" value="1"/>
</dbReference>
<dbReference type="PANTHER" id="PTHR32089">
    <property type="entry name" value="METHYL-ACCEPTING CHEMOTAXIS PROTEIN MCPB"/>
    <property type="match status" value="1"/>
</dbReference>
<dbReference type="GO" id="GO:0006935">
    <property type="term" value="P:chemotaxis"/>
    <property type="evidence" value="ECO:0007669"/>
    <property type="project" value="InterPro"/>
</dbReference>
<accession>R9PPM6</accession>
<evidence type="ECO:0000256" key="5">
    <source>
        <dbReference type="ARBA" id="ARBA00023224"/>
    </source>
</evidence>
<feature type="domain" description="Methyl-accepting transducer" evidence="11">
    <location>
        <begin position="263"/>
        <end position="499"/>
    </location>
</feature>
<feature type="region of interest" description="Disordered" evidence="9">
    <location>
        <begin position="662"/>
        <end position="681"/>
    </location>
</feature>
<keyword evidence="5 7" id="KW-0807">Transducer</keyword>
<dbReference type="InterPro" id="IPR004089">
    <property type="entry name" value="MCPsignal_dom"/>
</dbReference>
<evidence type="ECO:0000256" key="4">
    <source>
        <dbReference type="ARBA" id="ARBA00023136"/>
    </source>
</evidence>
<dbReference type="Gene3D" id="1.10.287.950">
    <property type="entry name" value="Methyl-accepting chemotaxis protein"/>
    <property type="match status" value="1"/>
</dbReference>
<evidence type="ECO:0000256" key="8">
    <source>
        <dbReference type="SAM" id="Coils"/>
    </source>
</evidence>
<evidence type="ECO:0000256" key="10">
    <source>
        <dbReference type="SAM" id="Phobius"/>
    </source>
</evidence>
<dbReference type="PANTHER" id="PTHR32089:SF112">
    <property type="entry name" value="LYSOZYME-LIKE PROTEIN-RELATED"/>
    <property type="match status" value="1"/>
</dbReference>
<dbReference type="OrthoDB" id="952521at2"/>
<keyword evidence="4 10" id="KW-0472">Membrane</keyword>
<dbReference type="PRINTS" id="PR00260">
    <property type="entry name" value="CHEMTRNSDUCR"/>
</dbReference>
<evidence type="ECO:0000256" key="9">
    <source>
        <dbReference type="SAM" id="MobiDB-lite"/>
    </source>
</evidence>
<keyword evidence="14" id="KW-1185">Reference proteome</keyword>
<feature type="compositionally biased region" description="Basic and acidic residues" evidence="9">
    <location>
        <begin position="541"/>
        <end position="550"/>
    </location>
</feature>
<evidence type="ECO:0000259" key="12">
    <source>
        <dbReference type="PROSITE" id="PS50885"/>
    </source>
</evidence>
<feature type="domain" description="HAMP" evidence="12">
    <location>
        <begin position="203"/>
        <end position="258"/>
    </location>
</feature>
<dbReference type="SMART" id="SM00283">
    <property type="entry name" value="MA"/>
    <property type="match status" value="1"/>
</dbReference>
<dbReference type="PROSITE" id="PS50111">
    <property type="entry name" value="CHEMOTAXIS_TRANSDUC_2"/>
    <property type="match status" value="1"/>
</dbReference>
<keyword evidence="8" id="KW-0175">Coiled coil</keyword>
<dbReference type="InterPro" id="IPR003660">
    <property type="entry name" value="HAMP_dom"/>
</dbReference>
<evidence type="ECO:0000313" key="13">
    <source>
        <dbReference type="EMBL" id="GAD03238.1"/>
    </source>
</evidence>
<dbReference type="STRING" id="1331007.AALB_3318"/>
<dbReference type="GO" id="GO:0035438">
    <property type="term" value="F:cyclic-di-GMP binding"/>
    <property type="evidence" value="ECO:0007669"/>
    <property type="project" value="InterPro"/>
</dbReference>
<evidence type="ECO:0000256" key="2">
    <source>
        <dbReference type="ARBA" id="ARBA00022692"/>
    </source>
</evidence>
<dbReference type="Gene3D" id="2.40.10.220">
    <property type="entry name" value="predicted glycosyltransferase like domains"/>
    <property type="match status" value="1"/>
</dbReference>
<dbReference type="Pfam" id="PF00672">
    <property type="entry name" value="HAMP"/>
    <property type="match status" value="1"/>
</dbReference>
<dbReference type="Pfam" id="PF00015">
    <property type="entry name" value="MCPsignal"/>
    <property type="match status" value="1"/>
</dbReference>
<protein>
    <submittedName>
        <fullName evidence="13">Methyl-accepting chemotaxis protein</fullName>
    </submittedName>
</protein>
<feature type="coiled-coil region" evidence="8">
    <location>
        <begin position="474"/>
        <end position="511"/>
    </location>
</feature>
<dbReference type="SMART" id="SM00304">
    <property type="entry name" value="HAMP"/>
    <property type="match status" value="1"/>
</dbReference>
<feature type="region of interest" description="Disordered" evidence="9">
    <location>
        <begin position="541"/>
        <end position="560"/>
    </location>
</feature>
<evidence type="ECO:0000256" key="6">
    <source>
        <dbReference type="ARBA" id="ARBA00029447"/>
    </source>
</evidence>
<sequence>MLKSISIRKKLFVLPLLLAAAMMGEVILVTSSLQQNHDDAQIVNIAGRQRMLTKKYSAEELHRSYLKEQEFPGILSADNTVKLYEASLSALMRGGQTYADLGLKQPINLPAPSYQPFIDQLQLVERLWKQQLTAAHKLENDPTGANANAFLEINHKSMAAMNKAVLIYADYAELKLNNLVNNSIGLAVIMVILASLVAWIVIRDTTQPINLLVGISRKISRGDLKSSAELTQIISKNELGMLAHHIELMRESLQEALNEIQQASSSINLSSNQVSELSSQISQANRNEQQRFSNMYENSQTLEESTARLSEIAAETLTMVTQCNELSTNASALVGENITMMTTTSEETVKASSFIKDLSNTAEQVYGIVDAIRAISEQTNLLALNAAIEAARAGEQGRGFAVVADEVRSLAARTGSSTDEIAKLITQLTEGVQQVVNSMGEVTEKVELSRETSKQTEQGILQVTDKIQSVAQAQQSIDEQVDRQNQQLDILKETQRELQEIIEDSHNKSETSSLVAGQLARVSSNVTDLLQRFSIEASLKAETKHEDEKRSHPRVPTGLHFSLSQGHLKTQGLTKDISKGGVKLVIPGSMHLNNKQSIVLNLAYLYKGTNKQFDIAGKVMDETKDESGKLQLHIRFEQANTEQNKALDEIFEEHGLQSNFNNNGTKQRYLDPHTDTVQYSS</sequence>
<evidence type="ECO:0000259" key="11">
    <source>
        <dbReference type="PROSITE" id="PS50111"/>
    </source>
</evidence>
<comment type="caution">
    <text evidence="13">The sequence shown here is derived from an EMBL/GenBank/DDBJ whole genome shotgun (WGS) entry which is preliminary data.</text>
</comment>
<proteinExistence type="inferred from homology"/>